<dbReference type="PROSITE" id="PS50158">
    <property type="entry name" value="ZF_CCHC"/>
    <property type="match status" value="1"/>
</dbReference>
<accession>A0AAY4A820</accession>
<dbReference type="PANTHER" id="PTHR23095:SF17">
    <property type="entry name" value="PARANEOPLASTIC ANTIGEN MA1"/>
    <property type="match status" value="1"/>
</dbReference>
<dbReference type="Pfam" id="PF00098">
    <property type="entry name" value="zf-CCHC"/>
    <property type="match status" value="1"/>
</dbReference>
<dbReference type="GO" id="GO:0003676">
    <property type="term" value="F:nucleic acid binding"/>
    <property type="evidence" value="ECO:0007669"/>
    <property type="project" value="InterPro"/>
</dbReference>
<sequence>LPLKLLPCIIYSNVSVGITDDILYHVLDDVEGFGRSKVRGRCPAACGRKQLILLEVSTDVSTAKIPEQIVVKGEVAPWVVSMAMEDTHPPVQADFQTKLLTFLASEGKTLMDVKGLVNSASPSSAAPDLNTQLVNAISSLVEKCHTTPSENQSYRKLRIFSGVKPTPHGEEEYEAWADQTAHMLDEWKCVDSMKKQRIAESLKGPAADIVRCLRISNPNATANDYLTALETAYGTTENATDLMLKFRNTYQLEGEKLSLYLLRIDKLLHSVLRKGGLHVADMDKTRIEQVVRGSLVHDLVALRVRMTYKLKPAPTFTELLRDVREEEDLIMERPGAKLTRLLSLSVSSPSLDAQAPPWNTGKNVERRPSAKVKFEKQEKFRRDDVFCYKCGEDGHFQRECQNPENLRKVNKRLLKLRQPSGNFTGAHEN</sequence>
<dbReference type="InterPro" id="IPR048270">
    <property type="entry name" value="PNMA_C"/>
</dbReference>
<proteinExistence type="predicted"/>
<keyword evidence="1" id="KW-0863">Zinc-finger</keyword>
<keyword evidence="4" id="KW-1185">Reference proteome</keyword>
<name>A0AAY4A820_9TELE</name>
<dbReference type="GO" id="GO:0008270">
    <property type="term" value="F:zinc ion binding"/>
    <property type="evidence" value="ECO:0007669"/>
    <property type="project" value="UniProtKB-KW"/>
</dbReference>
<evidence type="ECO:0000259" key="2">
    <source>
        <dbReference type="PROSITE" id="PS50158"/>
    </source>
</evidence>
<organism evidence="3 4">
    <name type="scientific">Denticeps clupeoides</name>
    <name type="common">denticle herring</name>
    <dbReference type="NCBI Taxonomy" id="299321"/>
    <lineage>
        <taxon>Eukaryota</taxon>
        <taxon>Metazoa</taxon>
        <taxon>Chordata</taxon>
        <taxon>Craniata</taxon>
        <taxon>Vertebrata</taxon>
        <taxon>Euteleostomi</taxon>
        <taxon>Actinopterygii</taxon>
        <taxon>Neopterygii</taxon>
        <taxon>Teleostei</taxon>
        <taxon>Clupei</taxon>
        <taxon>Clupeiformes</taxon>
        <taxon>Denticipitoidei</taxon>
        <taxon>Denticipitidae</taxon>
        <taxon>Denticeps</taxon>
    </lineage>
</organism>
<dbReference type="Gene3D" id="4.10.60.10">
    <property type="entry name" value="Zinc finger, CCHC-type"/>
    <property type="match status" value="1"/>
</dbReference>
<dbReference type="InterPro" id="IPR036875">
    <property type="entry name" value="Znf_CCHC_sf"/>
</dbReference>
<evidence type="ECO:0000313" key="4">
    <source>
        <dbReference type="Proteomes" id="UP000694580"/>
    </source>
</evidence>
<dbReference type="InterPro" id="IPR001878">
    <property type="entry name" value="Znf_CCHC"/>
</dbReference>
<reference evidence="3" key="2">
    <citation type="submission" date="2025-08" db="UniProtKB">
        <authorList>
            <consortium name="Ensembl"/>
        </authorList>
    </citation>
    <scope>IDENTIFICATION</scope>
</reference>
<dbReference type="Proteomes" id="UP000694580">
    <property type="component" value="Chromosome 3"/>
</dbReference>
<reference evidence="3 4" key="1">
    <citation type="submission" date="2020-06" db="EMBL/GenBank/DDBJ databases">
        <authorList>
            <consortium name="Wellcome Sanger Institute Data Sharing"/>
        </authorList>
    </citation>
    <scope>NUCLEOTIDE SEQUENCE [LARGE SCALE GENOMIC DNA]</scope>
</reference>
<reference evidence="3" key="3">
    <citation type="submission" date="2025-09" db="UniProtKB">
        <authorList>
            <consortium name="Ensembl"/>
        </authorList>
    </citation>
    <scope>IDENTIFICATION</scope>
</reference>
<evidence type="ECO:0000313" key="3">
    <source>
        <dbReference type="Ensembl" id="ENSDCDP00010005127.1"/>
    </source>
</evidence>
<dbReference type="SMART" id="SM00343">
    <property type="entry name" value="ZnF_C2HC"/>
    <property type="match status" value="1"/>
</dbReference>
<evidence type="ECO:0000256" key="1">
    <source>
        <dbReference type="PROSITE-ProRule" id="PRU00047"/>
    </source>
</evidence>
<dbReference type="PANTHER" id="PTHR23095">
    <property type="entry name" value="PARANEOPLASTIC ANTIGEN"/>
    <property type="match status" value="1"/>
</dbReference>
<dbReference type="Pfam" id="PF14893">
    <property type="entry name" value="PNMA"/>
    <property type="match status" value="1"/>
</dbReference>
<keyword evidence="1" id="KW-0479">Metal-binding</keyword>
<dbReference type="AlphaFoldDB" id="A0AAY4A820"/>
<dbReference type="GeneTree" id="ENSGT01030000234522"/>
<keyword evidence="1" id="KW-0862">Zinc</keyword>
<dbReference type="InterPro" id="IPR026523">
    <property type="entry name" value="PNMA"/>
</dbReference>
<dbReference type="SUPFAM" id="SSF57756">
    <property type="entry name" value="Retrovirus zinc finger-like domains"/>
    <property type="match status" value="1"/>
</dbReference>
<dbReference type="Ensembl" id="ENSDCDT00010005297.1">
    <property type="protein sequence ID" value="ENSDCDP00010005127.1"/>
    <property type="gene ID" value="ENSDCDG00010002248.1"/>
</dbReference>
<protein>
    <recommendedName>
        <fullName evidence="2">CCHC-type domain-containing protein</fullName>
    </recommendedName>
</protein>
<feature type="domain" description="CCHC-type" evidence="2">
    <location>
        <begin position="387"/>
        <end position="402"/>
    </location>
</feature>